<keyword evidence="6" id="KW-1185">Reference proteome</keyword>
<organism evidence="5 6">
    <name type="scientific">Paractinoplanes ovalisporus</name>
    <dbReference type="NCBI Taxonomy" id="2810368"/>
    <lineage>
        <taxon>Bacteria</taxon>
        <taxon>Bacillati</taxon>
        <taxon>Actinomycetota</taxon>
        <taxon>Actinomycetes</taxon>
        <taxon>Micromonosporales</taxon>
        <taxon>Micromonosporaceae</taxon>
        <taxon>Paractinoplanes</taxon>
    </lineage>
</organism>
<evidence type="ECO:0000313" key="5">
    <source>
        <dbReference type="EMBL" id="MBM2617538.1"/>
    </source>
</evidence>
<dbReference type="CDD" id="cd07989">
    <property type="entry name" value="LPLAT_AGPAT-like"/>
    <property type="match status" value="1"/>
</dbReference>
<name>A0ABS2ACJ0_9ACTN</name>
<comment type="caution">
    <text evidence="5">The sequence shown here is derived from an EMBL/GenBank/DDBJ whole genome shotgun (WGS) entry which is preliminary data.</text>
</comment>
<dbReference type="GO" id="GO:0016746">
    <property type="term" value="F:acyltransferase activity"/>
    <property type="evidence" value="ECO:0007669"/>
    <property type="project" value="UniProtKB-KW"/>
</dbReference>
<reference evidence="5 6" key="1">
    <citation type="submission" date="2021-01" db="EMBL/GenBank/DDBJ databases">
        <title>Actinoplanes sp. nov. LDG1-06 isolated from lichen.</title>
        <authorList>
            <person name="Saeng-In P."/>
            <person name="Phongsopitanun W."/>
            <person name="Kanchanasin P."/>
            <person name="Yuki M."/>
            <person name="Kudo T."/>
            <person name="Ohkuma M."/>
            <person name="Tanasupawat S."/>
        </authorList>
    </citation>
    <scope>NUCLEOTIDE SEQUENCE [LARGE SCALE GENOMIC DNA]</scope>
    <source>
        <strain evidence="5 6">LDG1-06</strain>
    </source>
</reference>
<dbReference type="EMBL" id="JAENHP010000005">
    <property type="protein sequence ID" value="MBM2617538.1"/>
    <property type="molecule type" value="Genomic_DNA"/>
</dbReference>
<dbReference type="PANTHER" id="PTHR10434">
    <property type="entry name" value="1-ACYL-SN-GLYCEROL-3-PHOSPHATE ACYLTRANSFERASE"/>
    <property type="match status" value="1"/>
</dbReference>
<dbReference type="SMART" id="SM00563">
    <property type="entry name" value="PlsC"/>
    <property type="match status" value="1"/>
</dbReference>
<evidence type="ECO:0000256" key="3">
    <source>
        <dbReference type="SAM" id="MobiDB-lite"/>
    </source>
</evidence>
<evidence type="ECO:0000256" key="2">
    <source>
        <dbReference type="ARBA" id="ARBA00023315"/>
    </source>
</evidence>
<proteinExistence type="predicted"/>
<sequence length="242" mass="26761">MAHRRLGFWRRFAAILVIPVLKVWTKRTWLSRENIPGSGGVIIAANHVSHFDPLIVGYYIFSTGRWPRFLGKASLWKVPVLGGFLRKVQQIPVERGSVEAVKSLDVLVDALQQGGVVIIYPEGTTTREPDLWPMRGKTGAARLALVTGAPVVPVANWGAQEIFDPRTSKLRFRLRTPVVATAGKPVDLSKWQGATPTRAVLDEMTEAIMHDISALVGDLRGETPPAVRYDRPRRQATNAEDA</sequence>
<evidence type="ECO:0000313" key="6">
    <source>
        <dbReference type="Proteomes" id="UP000632138"/>
    </source>
</evidence>
<dbReference type="RefSeq" id="WP_203377570.1">
    <property type="nucleotide sequence ID" value="NZ_JAENHP010000005.1"/>
</dbReference>
<keyword evidence="1" id="KW-0808">Transferase</keyword>
<keyword evidence="2 5" id="KW-0012">Acyltransferase</keyword>
<accession>A0ABS2ACJ0</accession>
<feature type="region of interest" description="Disordered" evidence="3">
    <location>
        <begin position="221"/>
        <end position="242"/>
    </location>
</feature>
<evidence type="ECO:0000259" key="4">
    <source>
        <dbReference type="SMART" id="SM00563"/>
    </source>
</evidence>
<dbReference type="Pfam" id="PF01553">
    <property type="entry name" value="Acyltransferase"/>
    <property type="match status" value="1"/>
</dbReference>
<dbReference type="PANTHER" id="PTHR10434:SF55">
    <property type="entry name" value="POSSIBLE ACYLTRANSFERASE"/>
    <property type="match status" value="1"/>
</dbReference>
<feature type="domain" description="Phospholipid/glycerol acyltransferase" evidence="4">
    <location>
        <begin position="41"/>
        <end position="159"/>
    </location>
</feature>
<dbReference type="SUPFAM" id="SSF69593">
    <property type="entry name" value="Glycerol-3-phosphate (1)-acyltransferase"/>
    <property type="match status" value="1"/>
</dbReference>
<dbReference type="InterPro" id="IPR002123">
    <property type="entry name" value="Plipid/glycerol_acylTrfase"/>
</dbReference>
<dbReference type="Proteomes" id="UP000632138">
    <property type="component" value="Unassembled WGS sequence"/>
</dbReference>
<evidence type="ECO:0000256" key="1">
    <source>
        <dbReference type="ARBA" id="ARBA00022679"/>
    </source>
</evidence>
<gene>
    <name evidence="5" type="ORF">JIG36_18445</name>
</gene>
<protein>
    <submittedName>
        <fullName evidence="5">1-acyl-sn-glycerol-3-phosphate acyltransferase</fullName>
    </submittedName>
</protein>